<dbReference type="InterPro" id="IPR010998">
    <property type="entry name" value="Integrase_recombinase_N"/>
</dbReference>
<evidence type="ECO:0000256" key="3">
    <source>
        <dbReference type="ARBA" id="ARBA00023172"/>
    </source>
</evidence>
<name>A0A420ALL2_SPHD1</name>
<comment type="similarity">
    <text evidence="1">Belongs to the 'phage' integrase family.</text>
</comment>
<gene>
    <name evidence="6" type="ORF">DFQ12_4407</name>
</gene>
<dbReference type="GO" id="GO:0006310">
    <property type="term" value="P:DNA recombination"/>
    <property type="evidence" value="ECO:0007669"/>
    <property type="project" value="UniProtKB-KW"/>
</dbReference>
<dbReference type="InterPro" id="IPR013762">
    <property type="entry name" value="Integrase-like_cat_sf"/>
</dbReference>
<evidence type="ECO:0000259" key="4">
    <source>
        <dbReference type="Pfam" id="PF00589"/>
    </source>
</evidence>
<keyword evidence="2" id="KW-0238">DNA-binding</keyword>
<dbReference type="InterPro" id="IPR011010">
    <property type="entry name" value="DNA_brk_join_enz"/>
</dbReference>
<keyword evidence="3" id="KW-0233">DNA recombination</keyword>
<dbReference type="PANTHER" id="PTHR30349">
    <property type="entry name" value="PHAGE INTEGRASE-RELATED"/>
    <property type="match status" value="1"/>
</dbReference>
<comment type="caution">
    <text evidence="6">The sequence shown here is derived from an EMBL/GenBank/DDBJ whole genome shotgun (WGS) entry which is preliminary data.</text>
</comment>
<dbReference type="Gene3D" id="1.10.443.10">
    <property type="entry name" value="Intergrase catalytic core"/>
    <property type="match status" value="1"/>
</dbReference>
<dbReference type="PANTHER" id="PTHR30349:SF64">
    <property type="entry name" value="PROPHAGE INTEGRASE INTD-RELATED"/>
    <property type="match status" value="1"/>
</dbReference>
<sequence>MIFNFTLLRTGSTSIIALKFIDEQQNEFIVKTTLKINPTRWNTDKQRPENIYLKIYKKLNVKLDAIKIAVSNYLKEVASKQRKFSLNVVTRLIKKSCVLNESSFAKGSLLEATENFIQSRLHLISSNTHRRYKVFFSMLKRFEGFQQKHLMLNEVNSNFVKEFIKFGELETYSSSTIYRTIYFVRTVLNFLEKRGIRTFVYELELPKIKKYNRVISLTEDELIRIKETVVPPELKAAKDWLVISCYTGQRVSDFMNFNLDMMEILDGKPCLSFTQQKTQKTILLPLHPTAIHIMSDNGNNFPSKLSAQKYNEQIKEIARLAGINSLIKVRTRTGFRSTEKLIQKWEAITSHIGRRSFASNFYGKIPTPLLMQATGHSTELMFQRYISNTDTERTRSLGAYLDEAYKSKFLV</sequence>
<dbReference type="AlphaFoldDB" id="A0A420ALL2"/>
<feature type="domain" description="Tyr recombinase" evidence="4">
    <location>
        <begin position="217"/>
        <end position="390"/>
    </location>
</feature>
<dbReference type="InterPro" id="IPR002104">
    <property type="entry name" value="Integrase_catalytic"/>
</dbReference>
<evidence type="ECO:0000256" key="2">
    <source>
        <dbReference type="ARBA" id="ARBA00023125"/>
    </source>
</evidence>
<protein>
    <submittedName>
        <fullName evidence="6">Site-specific recombinase XerD</fullName>
    </submittedName>
</protein>
<dbReference type="InterPro" id="IPR050090">
    <property type="entry name" value="Tyrosine_recombinase_XerCD"/>
</dbReference>
<dbReference type="EMBL" id="RAPY01000005">
    <property type="protein sequence ID" value="RKE45335.1"/>
    <property type="molecule type" value="Genomic_DNA"/>
</dbReference>
<dbReference type="Pfam" id="PF00589">
    <property type="entry name" value="Phage_integrase"/>
    <property type="match status" value="1"/>
</dbReference>
<dbReference type="RefSeq" id="WP_120261084.1">
    <property type="nucleotide sequence ID" value="NZ_RAPY01000005.1"/>
</dbReference>
<dbReference type="Pfam" id="PF13102">
    <property type="entry name" value="Phage_int_SAM_5"/>
    <property type="match status" value="1"/>
</dbReference>
<dbReference type="Gene3D" id="1.10.150.130">
    <property type="match status" value="1"/>
</dbReference>
<evidence type="ECO:0000259" key="5">
    <source>
        <dbReference type="Pfam" id="PF13102"/>
    </source>
</evidence>
<dbReference type="InterPro" id="IPR025269">
    <property type="entry name" value="SAM-like_dom"/>
</dbReference>
<dbReference type="GO" id="GO:0003677">
    <property type="term" value="F:DNA binding"/>
    <property type="evidence" value="ECO:0007669"/>
    <property type="project" value="UniProtKB-KW"/>
</dbReference>
<dbReference type="SUPFAM" id="SSF56349">
    <property type="entry name" value="DNA breaking-rejoining enzymes"/>
    <property type="match status" value="1"/>
</dbReference>
<evidence type="ECO:0000313" key="7">
    <source>
        <dbReference type="Proteomes" id="UP000286246"/>
    </source>
</evidence>
<keyword evidence="7" id="KW-1185">Reference proteome</keyword>
<evidence type="ECO:0000256" key="1">
    <source>
        <dbReference type="ARBA" id="ARBA00008857"/>
    </source>
</evidence>
<accession>A0A420ALL2</accession>
<reference evidence="6 7" key="1">
    <citation type="submission" date="2018-09" db="EMBL/GenBank/DDBJ databases">
        <title>Genomic Encyclopedia of Type Strains, Phase III (KMG-III): the genomes of soil and plant-associated and newly described type strains.</title>
        <authorList>
            <person name="Whitman W."/>
        </authorList>
    </citation>
    <scope>NUCLEOTIDE SEQUENCE [LARGE SCALE GENOMIC DNA]</scope>
    <source>
        <strain evidence="6 7">CECT 7938</strain>
    </source>
</reference>
<dbReference type="Proteomes" id="UP000286246">
    <property type="component" value="Unassembled WGS sequence"/>
</dbReference>
<feature type="domain" description="Phage integrase SAM-like" evidence="5">
    <location>
        <begin position="108"/>
        <end position="189"/>
    </location>
</feature>
<dbReference type="GO" id="GO:0015074">
    <property type="term" value="P:DNA integration"/>
    <property type="evidence" value="ECO:0007669"/>
    <property type="project" value="InterPro"/>
</dbReference>
<proteinExistence type="inferred from homology"/>
<evidence type="ECO:0000313" key="6">
    <source>
        <dbReference type="EMBL" id="RKE45335.1"/>
    </source>
</evidence>
<organism evidence="6 7">
    <name type="scientific">Sphingobacterium detergens</name>
    <dbReference type="NCBI Taxonomy" id="1145106"/>
    <lineage>
        <taxon>Bacteria</taxon>
        <taxon>Pseudomonadati</taxon>
        <taxon>Bacteroidota</taxon>
        <taxon>Sphingobacteriia</taxon>
        <taxon>Sphingobacteriales</taxon>
        <taxon>Sphingobacteriaceae</taxon>
        <taxon>Sphingobacterium</taxon>
    </lineage>
</organism>
<dbReference type="OrthoDB" id="892893at2"/>